<dbReference type="STRING" id="980561.A1359_21510"/>
<dbReference type="InterPro" id="IPR012347">
    <property type="entry name" value="Ferritin-like"/>
</dbReference>
<dbReference type="AlphaFoldDB" id="A0A177NPB8"/>
<organism evidence="2 3">
    <name type="scientific">Methylomonas lenta</name>
    <dbReference type="NCBI Taxonomy" id="980561"/>
    <lineage>
        <taxon>Bacteria</taxon>
        <taxon>Pseudomonadati</taxon>
        <taxon>Pseudomonadota</taxon>
        <taxon>Gammaproteobacteria</taxon>
        <taxon>Methylococcales</taxon>
        <taxon>Methylococcaceae</taxon>
        <taxon>Methylomonas</taxon>
    </lineage>
</organism>
<dbReference type="OrthoDB" id="573482at2"/>
<dbReference type="CDD" id="cd01048">
    <property type="entry name" value="Ferritin_like_AB2"/>
    <property type="match status" value="1"/>
</dbReference>
<dbReference type="SUPFAM" id="SSF47240">
    <property type="entry name" value="Ferritin-like"/>
    <property type="match status" value="1"/>
</dbReference>
<keyword evidence="3" id="KW-1185">Reference proteome</keyword>
<evidence type="ECO:0000256" key="1">
    <source>
        <dbReference type="SAM" id="MobiDB-lite"/>
    </source>
</evidence>
<feature type="compositionally biased region" description="Basic residues" evidence="1">
    <location>
        <begin position="141"/>
        <end position="156"/>
    </location>
</feature>
<dbReference type="Gene3D" id="1.20.1260.10">
    <property type="match status" value="1"/>
</dbReference>
<evidence type="ECO:0008006" key="4">
    <source>
        <dbReference type="Google" id="ProtNLM"/>
    </source>
</evidence>
<dbReference type="InterPro" id="IPR019243">
    <property type="entry name" value="DUF2202"/>
</dbReference>
<feature type="region of interest" description="Disordered" evidence="1">
    <location>
        <begin position="133"/>
        <end position="156"/>
    </location>
</feature>
<reference evidence="2 3" key="1">
    <citation type="submission" date="2016-03" db="EMBL/GenBank/DDBJ databases">
        <authorList>
            <person name="Ploux O."/>
        </authorList>
    </citation>
    <scope>NUCLEOTIDE SEQUENCE [LARGE SCALE GENOMIC DNA]</scope>
    <source>
        <strain evidence="2 3">R-45370</strain>
    </source>
</reference>
<proteinExistence type="predicted"/>
<gene>
    <name evidence="2" type="ORF">A1359_21510</name>
</gene>
<evidence type="ECO:0000313" key="2">
    <source>
        <dbReference type="EMBL" id="OAI19815.1"/>
    </source>
</evidence>
<evidence type="ECO:0000313" key="3">
    <source>
        <dbReference type="Proteomes" id="UP000078476"/>
    </source>
</evidence>
<dbReference type="RefSeq" id="WP_066978455.1">
    <property type="nucleotide sequence ID" value="NZ_LUUI01000061.1"/>
</dbReference>
<accession>A0A177NPB8</accession>
<dbReference type="EMBL" id="LUUI01000061">
    <property type="protein sequence ID" value="OAI19815.1"/>
    <property type="molecule type" value="Genomic_DNA"/>
</dbReference>
<dbReference type="InterPro" id="IPR009078">
    <property type="entry name" value="Ferritin-like_SF"/>
</dbReference>
<protein>
    <recommendedName>
        <fullName evidence="4">DUF2202 domain-containing protein</fullName>
    </recommendedName>
</protein>
<dbReference type="Proteomes" id="UP000078476">
    <property type="component" value="Unassembled WGS sequence"/>
</dbReference>
<name>A0A177NPB8_9GAMM</name>
<sequence length="156" mass="17373">MNELSEIEIHALNEVLDDEYHAFATYEQVLADFGDAQPFSNIRDAEGRHIEALYALFARYGLSVPENPWPGKVERYANLQAACEAGVAAEIANAELYERLLKTIVHPDIVRVFHNLRDASQLRHLPAFQRCAQGSSMGGGHHGRGSGHQGRHRGRS</sequence>
<comment type="caution">
    <text evidence="2">The sequence shown here is derived from an EMBL/GenBank/DDBJ whole genome shotgun (WGS) entry which is preliminary data.</text>
</comment>